<keyword evidence="3" id="KW-1185">Reference proteome</keyword>
<dbReference type="CDD" id="cd16414">
    <property type="entry name" value="dndB_like"/>
    <property type="match status" value="1"/>
</dbReference>
<gene>
    <name evidence="2" type="ORF">NEA10_09155</name>
</gene>
<sequence>MKSIVPTTSCPDSLPPHQNNPNALLVQKTQMGTTEAYLGSVSLAWVAERVGFAADLPLFQQQRDPKTANISINAETIDSLYQRPLNWARQAPLTEYLARRHDRKFPPLLAVISPDWVDNPQASQWGEDGRAKQAAADLTPIDTIPQLALLNLPPSISIFALDGQHRLMGIQGLMTLLQTGTLQPLTRSQKTTGTPLTLNRLAAANNSTPEAMQALAKDTVGIEFIPAVLAGETRDEARQRIRSIFVHVNLMAVKLSKGQVTLLDEDDGFAIISRQIAVTHPLLRDDDSRSPRINWDGASVSAKSQVLTTLQALRDMTVGYLTPRFPHWLAEYPGTIPPRPTADDLAEGLSELMRLWDGLGTLPSYKRMELGVETLYLRRFSFESGGGEGNLLFRPVGQVALAQALGVVIFQRYLPVVEALKRLQKFDDDGGFQSMELPQSLWYGVLYDPNKRRIRVSGKDLARKLLIYLLGGMKENQEIADLRLELAKARTFENRAVSFQGKFVTPREVGMPRIIES</sequence>
<dbReference type="NCBIfam" id="TIGR03187">
    <property type="entry name" value="DGQHR"/>
    <property type="match status" value="2"/>
</dbReference>
<evidence type="ECO:0000256" key="1">
    <source>
        <dbReference type="SAM" id="MobiDB-lite"/>
    </source>
</evidence>
<dbReference type="InterPro" id="IPR017642">
    <property type="entry name" value="DNA_S_mod_DndB"/>
</dbReference>
<dbReference type="EMBL" id="CP098611">
    <property type="protein sequence ID" value="USR92862.1"/>
    <property type="molecule type" value="Genomic_DNA"/>
</dbReference>
<feature type="region of interest" description="Disordered" evidence="1">
    <location>
        <begin position="1"/>
        <end position="20"/>
    </location>
</feature>
<dbReference type="InterPro" id="IPR017601">
    <property type="entry name" value="DGQHR-contain_dom"/>
</dbReference>
<accession>A0ABY5AUE9</accession>
<dbReference type="Proteomes" id="UP001056708">
    <property type="component" value="Chromosome"/>
</dbReference>
<dbReference type="Pfam" id="PF14072">
    <property type="entry name" value="DndB"/>
    <property type="match status" value="1"/>
</dbReference>
<evidence type="ECO:0000313" key="3">
    <source>
        <dbReference type="Proteomes" id="UP001056708"/>
    </source>
</evidence>
<organism evidence="2 3">
    <name type="scientific">Phormidium yuhuli AB48</name>
    <dbReference type="NCBI Taxonomy" id="2940671"/>
    <lineage>
        <taxon>Bacteria</taxon>
        <taxon>Bacillati</taxon>
        <taxon>Cyanobacteriota</taxon>
        <taxon>Cyanophyceae</taxon>
        <taxon>Oscillatoriophycideae</taxon>
        <taxon>Oscillatoriales</taxon>
        <taxon>Oscillatoriaceae</taxon>
        <taxon>Phormidium</taxon>
        <taxon>Phormidium yuhuli</taxon>
    </lineage>
</organism>
<proteinExistence type="predicted"/>
<name>A0ABY5AUE9_9CYAN</name>
<protein>
    <submittedName>
        <fullName evidence="2">DGQHR domain-containing protein</fullName>
    </submittedName>
</protein>
<evidence type="ECO:0000313" key="2">
    <source>
        <dbReference type="EMBL" id="USR92862.1"/>
    </source>
</evidence>
<dbReference type="RefSeq" id="WP_252665038.1">
    <property type="nucleotide sequence ID" value="NZ_CP098611.1"/>
</dbReference>
<reference evidence="2" key="1">
    <citation type="submission" date="2022-06" db="EMBL/GenBank/DDBJ databases">
        <title>Genome sequence of Phormidium yuhuli AB48 isolated from an industrial photobioreactor environment.</title>
        <authorList>
            <person name="Qiu Y."/>
            <person name="Noonan A.J.C."/>
            <person name="Dofher K."/>
            <person name="Koch M."/>
            <person name="Kieft B."/>
            <person name="Lin X."/>
            <person name="Ziels R.M."/>
            <person name="Hallam S.J."/>
        </authorList>
    </citation>
    <scope>NUCLEOTIDE SEQUENCE</scope>
    <source>
        <strain evidence="2">AB48</strain>
    </source>
</reference>